<name>A0A2R6QXK0_9APHY</name>
<keyword evidence="2" id="KW-1185">Reference proteome</keyword>
<comment type="caution">
    <text evidence="1">The sequence shown here is derived from an EMBL/GenBank/DDBJ whole genome shotgun (WGS) entry which is preliminary data.</text>
</comment>
<sequence>MSKDGCKEKQISSPLTWSTLVFGICNITTSVPNTSILSLRTFLAGRLIAGLKAFMDFV</sequence>
<proteinExistence type="predicted"/>
<organism evidence="1 2">
    <name type="scientific">Hermanssonia centrifuga</name>
    <dbReference type="NCBI Taxonomy" id="98765"/>
    <lineage>
        <taxon>Eukaryota</taxon>
        <taxon>Fungi</taxon>
        <taxon>Dikarya</taxon>
        <taxon>Basidiomycota</taxon>
        <taxon>Agaricomycotina</taxon>
        <taxon>Agaricomycetes</taxon>
        <taxon>Polyporales</taxon>
        <taxon>Meruliaceae</taxon>
        <taxon>Hermanssonia</taxon>
    </lineage>
</organism>
<feature type="non-terminal residue" evidence="1">
    <location>
        <position position="58"/>
    </location>
</feature>
<protein>
    <submittedName>
        <fullName evidence="1">Uncharacterized protein</fullName>
    </submittedName>
</protein>
<dbReference type="Proteomes" id="UP000186601">
    <property type="component" value="Unassembled WGS sequence"/>
</dbReference>
<dbReference type="EMBL" id="MLYV02000301">
    <property type="protein sequence ID" value="PSS16471.1"/>
    <property type="molecule type" value="Genomic_DNA"/>
</dbReference>
<evidence type="ECO:0000313" key="2">
    <source>
        <dbReference type="Proteomes" id="UP000186601"/>
    </source>
</evidence>
<reference evidence="1 2" key="1">
    <citation type="submission" date="2018-02" db="EMBL/GenBank/DDBJ databases">
        <title>Genome sequence of the basidiomycete white-rot fungus Phlebia centrifuga.</title>
        <authorList>
            <person name="Granchi Z."/>
            <person name="Peng M."/>
            <person name="de Vries R.P."/>
            <person name="Hilden K."/>
            <person name="Makela M.R."/>
            <person name="Grigoriev I."/>
            <person name="Riley R."/>
        </authorList>
    </citation>
    <scope>NUCLEOTIDE SEQUENCE [LARGE SCALE GENOMIC DNA]</scope>
    <source>
        <strain evidence="1 2">FBCC195</strain>
    </source>
</reference>
<gene>
    <name evidence="1" type="ORF">PHLCEN_2v3255</name>
</gene>
<accession>A0A2R6QXK0</accession>
<evidence type="ECO:0000313" key="1">
    <source>
        <dbReference type="EMBL" id="PSS16471.1"/>
    </source>
</evidence>
<dbReference type="AlphaFoldDB" id="A0A2R6QXK0"/>